<feature type="region of interest" description="Disordered" evidence="1">
    <location>
        <begin position="135"/>
        <end position="161"/>
    </location>
</feature>
<feature type="compositionally biased region" description="Basic and acidic residues" evidence="1">
    <location>
        <begin position="135"/>
        <end position="148"/>
    </location>
</feature>
<dbReference type="Proteomes" id="UP000037891">
    <property type="component" value="Unassembled WGS sequence"/>
</dbReference>
<proteinExistence type="predicted"/>
<evidence type="ECO:0000313" key="3">
    <source>
        <dbReference type="Proteomes" id="UP000037891"/>
    </source>
</evidence>
<dbReference type="EMBL" id="LGLN01000078">
    <property type="protein sequence ID" value="KPC25627.1"/>
    <property type="molecule type" value="Genomic_DNA"/>
</dbReference>
<reference evidence="2 3" key="2">
    <citation type="submission" date="2015-10" db="EMBL/GenBank/DDBJ databases">
        <title>Comparative genomics and high-throughput reverse genetic screens identify a new phytobacterial MAMP and an Arabidopsis receptor required for immune elicitation.</title>
        <authorList>
            <person name="Mott G.A."/>
            <person name="Thakur S."/>
            <person name="Wang P.W."/>
            <person name="Desveaux D."/>
            <person name="Guttman D.S."/>
        </authorList>
    </citation>
    <scope>NUCLEOTIDE SEQUENCE [LARGE SCALE GENOMIC DNA]</scope>
    <source>
        <strain evidence="2 3">0788_9</strain>
    </source>
</reference>
<accession>A0A0N1JMY0</accession>
<protein>
    <submittedName>
        <fullName evidence="2">Uncharacterized protein</fullName>
    </submittedName>
</protein>
<dbReference type="AlphaFoldDB" id="A0A0N1JMY0"/>
<comment type="caution">
    <text evidence="2">The sequence shown here is derived from an EMBL/GenBank/DDBJ whole genome shotgun (WGS) entry which is preliminary data.</text>
</comment>
<sequence length="184" mass="19546">MIEVAADFTCGQDEPVDASGLGDIALNPAGLHVDTVDPRSIDDIACDNAGSSGREYQCVVTGQAGKGSAGAAVADRNTVFVLSAKVACAFSMGRSDDQYEERQDFVGVAQRNDAVAHDCSPDQVVRERQLRVSDARLPRESRRNRDLATADMPACSRPAASSQEGIANGVKIMTDRRQLFVAVS</sequence>
<dbReference type="PATRIC" id="fig|81035.3.peg.2914"/>
<gene>
    <name evidence="2" type="ORF">ABJ99_2724</name>
</gene>
<organism evidence="2 3">
    <name type="scientific">Pseudomonas syringae pv. cilantro</name>
    <dbReference type="NCBI Taxonomy" id="81035"/>
    <lineage>
        <taxon>Bacteria</taxon>
        <taxon>Pseudomonadati</taxon>
        <taxon>Pseudomonadota</taxon>
        <taxon>Gammaproteobacteria</taxon>
        <taxon>Pseudomonadales</taxon>
        <taxon>Pseudomonadaceae</taxon>
        <taxon>Pseudomonas</taxon>
        <taxon>Pseudomonas syringae</taxon>
    </lineage>
</organism>
<evidence type="ECO:0000313" key="2">
    <source>
        <dbReference type="EMBL" id="KPC25627.1"/>
    </source>
</evidence>
<reference evidence="2 3" key="1">
    <citation type="submission" date="2015-07" db="EMBL/GenBank/DDBJ databases">
        <authorList>
            <person name="Noorani M."/>
        </authorList>
    </citation>
    <scope>NUCLEOTIDE SEQUENCE [LARGE SCALE GENOMIC DNA]</scope>
    <source>
        <strain evidence="2 3">0788_9</strain>
    </source>
</reference>
<evidence type="ECO:0000256" key="1">
    <source>
        <dbReference type="SAM" id="MobiDB-lite"/>
    </source>
</evidence>
<name>A0A0N1JMY0_PSESX</name>